<name>A0A806KHU8_9BACT</name>
<proteinExistence type="predicted"/>
<evidence type="ECO:0000256" key="1">
    <source>
        <dbReference type="SAM" id="MobiDB-lite"/>
    </source>
</evidence>
<organism evidence="2">
    <name type="scientific">uncultured bacterium contig00042</name>
    <dbReference type="NCBI Taxonomy" id="1181529"/>
    <lineage>
        <taxon>Bacteria</taxon>
        <taxon>environmental samples</taxon>
    </lineage>
</organism>
<dbReference type="EMBL" id="JQ844202">
    <property type="protein sequence ID" value="AGS52584.1"/>
    <property type="molecule type" value="Genomic_DNA"/>
</dbReference>
<dbReference type="AlphaFoldDB" id="A0A806KHU8"/>
<protein>
    <submittedName>
        <fullName evidence="2">Uncharacterized protein</fullName>
    </submittedName>
</protein>
<accession>A0A806KHU8</accession>
<sequence length="48" mass="5245">MDTNNFGTYQEPDMSESVSASGERPTVTREGFITLTIDDAKVNSDTSE</sequence>
<evidence type="ECO:0000313" key="2">
    <source>
        <dbReference type="EMBL" id="AGS52584.1"/>
    </source>
</evidence>
<reference evidence="2" key="1">
    <citation type="submission" date="2012-03" db="EMBL/GenBank/DDBJ databases">
        <title>Functional metagenomics reveals considerable lignocellulase gene clusters in the gut microbiome of a wood-feeding higher termite.</title>
        <authorList>
            <person name="Liu N."/>
        </authorList>
    </citation>
    <scope>NUCLEOTIDE SEQUENCE</scope>
</reference>
<feature type="region of interest" description="Disordered" evidence="1">
    <location>
        <begin position="1"/>
        <end position="32"/>
    </location>
</feature>